<dbReference type="EMBL" id="JADGJH010005156">
    <property type="protein sequence ID" value="KAJ3081860.1"/>
    <property type="molecule type" value="Genomic_DNA"/>
</dbReference>
<evidence type="ECO:0000313" key="4">
    <source>
        <dbReference type="Proteomes" id="UP001211907"/>
    </source>
</evidence>
<gene>
    <name evidence="3" type="ORF">HK100_009806</name>
</gene>
<accession>A0AAD5SLM9</accession>
<keyword evidence="2" id="KW-0812">Transmembrane</keyword>
<dbReference type="Proteomes" id="UP001211907">
    <property type="component" value="Unassembled WGS sequence"/>
</dbReference>
<evidence type="ECO:0000313" key="3">
    <source>
        <dbReference type="EMBL" id="KAJ3081860.1"/>
    </source>
</evidence>
<proteinExistence type="predicted"/>
<name>A0AAD5SLM9_9FUNG</name>
<sequence>MTADDIIPVCVVSDDEESVNDGSVHSSPTLPFDHSLSSSPSSIYLPLTASYQNKKSHLSSSPYSLDDFLQSSSPQLTSITALTIGGSGDDSFVADNKSSKIQDVKNGNSAKLTLIYQICKVISGVFGPFWIICAAVITGAIVATMYTSNTAITTVFSVLVFLAIPELFVFTIAFGSNFVNVIKNPEKSTSRILALFMLLLTTMIRCCFICFLFLAPAFGNKLTNKEANTITELQRTFMYVVSGWWVMTICIPPVMATFYSFKYGSGNRRLTTQHVSDSEDPMPLPKFILILPVYNEELELLVDGIKSILNSDYDSSKIILHIAFDSKEI</sequence>
<keyword evidence="4" id="KW-1185">Reference proteome</keyword>
<feature type="transmembrane region" description="Helical" evidence="2">
    <location>
        <begin position="237"/>
        <end position="261"/>
    </location>
</feature>
<feature type="non-terminal residue" evidence="3">
    <location>
        <position position="329"/>
    </location>
</feature>
<evidence type="ECO:0000256" key="2">
    <source>
        <dbReference type="SAM" id="Phobius"/>
    </source>
</evidence>
<keyword evidence="2" id="KW-1133">Transmembrane helix</keyword>
<dbReference type="AlphaFoldDB" id="A0AAD5SLM9"/>
<organism evidence="3 4">
    <name type="scientific">Physocladia obscura</name>
    <dbReference type="NCBI Taxonomy" id="109957"/>
    <lineage>
        <taxon>Eukaryota</taxon>
        <taxon>Fungi</taxon>
        <taxon>Fungi incertae sedis</taxon>
        <taxon>Chytridiomycota</taxon>
        <taxon>Chytridiomycota incertae sedis</taxon>
        <taxon>Chytridiomycetes</taxon>
        <taxon>Chytridiales</taxon>
        <taxon>Chytriomycetaceae</taxon>
        <taxon>Physocladia</taxon>
    </lineage>
</organism>
<feature type="region of interest" description="Disordered" evidence="1">
    <location>
        <begin position="17"/>
        <end position="38"/>
    </location>
</feature>
<feature type="compositionally biased region" description="Polar residues" evidence="1">
    <location>
        <begin position="20"/>
        <end position="29"/>
    </location>
</feature>
<protein>
    <submittedName>
        <fullName evidence="3">Uncharacterized protein</fullName>
    </submittedName>
</protein>
<feature type="transmembrane region" description="Helical" evidence="2">
    <location>
        <begin position="192"/>
        <end position="217"/>
    </location>
</feature>
<feature type="transmembrane region" description="Helical" evidence="2">
    <location>
        <begin position="152"/>
        <end position="180"/>
    </location>
</feature>
<evidence type="ECO:0000256" key="1">
    <source>
        <dbReference type="SAM" id="MobiDB-lite"/>
    </source>
</evidence>
<reference evidence="3" key="1">
    <citation type="submission" date="2020-05" db="EMBL/GenBank/DDBJ databases">
        <title>Phylogenomic resolution of chytrid fungi.</title>
        <authorList>
            <person name="Stajich J.E."/>
            <person name="Amses K."/>
            <person name="Simmons R."/>
            <person name="Seto K."/>
            <person name="Myers J."/>
            <person name="Bonds A."/>
            <person name="Quandt C.A."/>
            <person name="Barry K."/>
            <person name="Liu P."/>
            <person name="Grigoriev I."/>
            <person name="Longcore J.E."/>
            <person name="James T.Y."/>
        </authorList>
    </citation>
    <scope>NUCLEOTIDE SEQUENCE</scope>
    <source>
        <strain evidence="3">JEL0513</strain>
    </source>
</reference>
<comment type="caution">
    <text evidence="3">The sequence shown here is derived from an EMBL/GenBank/DDBJ whole genome shotgun (WGS) entry which is preliminary data.</text>
</comment>
<feature type="transmembrane region" description="Helical" evidence="2">
    <location>
        <begin position="121"/>
        <end position="146"/>
    </location>
</feature>
<keyword evidence="2" id="KW-0472">Membrane</keyword>